<evidence type="ECO:0000313" key="1">
    <source>
        <dbReference type="EMBL" id="MDQ0934879.1"/>
    </source>
</evidence>
<protein>
    <submittedName>
        <fullName evidence="1">Uncharacterized protein</fullName>
    </submittedName>
</protein>
<proteinExistence type="predicted"/>
<evidence type="ECO:0000313" key="2">
    <source>
        <dbReference type="Proteomes" id="UP001223072"/>
    </source>
</evidence>
<comment type="caution">
    <text evidence="1">The sequence shown here is derived from an EMBL/GenBank/DDBJ whole genome shotgun (WGS) entry which is preliminary data.</text>
</comment>
<dbReference type="EMBL" id="JAUSZS010000004">
    <property type="protein sequence ID" value="MDQ0934879.1"/>
    <property type="molecule type" value="Genomic_DNA"/>
</dbReference>
<gene>
    <name evidence="1" type="ORF">QFZ49_004819</name>
</gene>
<keyword evidence="2" id="KW-1185">Reference proteome</keyword>
<reference evidence="1 2" key="1">
    <citation type="submission" date="2023-07" db="EMBL/GenBank/DDBJ databases">
        <title>Comparative genomics of wheat-associated soil bacteria to identify genetic determinants of phenazine resistance.</title>
        <authorList>
            <person name="Mouncey N."/>
        </authorList>
    </citation>
    <scope>NUCLEOTIDE SEQUENCE [LARGE SCALE GENOMIC DNA]</scope>
    <source>
        <strain evidence="1 2">W2I16</strain>
    </source>
</reference>
<name>A0ABU0RSA6_9ACTN</name>
<dbReference type="Proteomes" id="UP001223072">
    <property type="component" value="Unassembled WGS sequence"/>
</dbReference>
<sequence length="30" mass="2805">MSAGTRLGAIRATAARSASGVNSGMGISGP</sequence>
<organism evidence="1 2">
    <name type="scientific">Streptomyces turgidiscabies</name>
    <dbReference type="NCBI Taxonomy" id="85558"/>
    <lineage>
        <taxon>Bacteria</taxon>
        <taxon>Bacillati</taxon>
        <taxon>Actinomycetota</taxon>
        <taxon>Actinomycetes</taxon>
        <taxon>Kitasatosporales</taxon>
        <taxon>Streptomycetaceae</taxon>
        <taxon>Streptomyces</taxon>
    </lineage>
</organism>
<accession>A0ABU0RSA6</accession>